<dbReference type="CDD" id="cd07209">
    <property type="entry name" value="Pat_hypo_Ecoli_Z1214_like"/>
    <property type="match status" value="1"/>
</dbReference>
<gene>
    <name evidence="6" type="ORF">LMG27952_00928</name>
</gene>
<protein>
    <recommendedName>
        <fullName evidence="5">PNPLA domain-containing protein</fullName>
    </recommendedName>
</protein>
<dbReference type="PROSITE" id="PS51635">
    <property type="entry name" value="PNPLA"/>
    <property type="match status" value="1"/>
</dbReference>
<evidence type="ECO:0000313" key="6">
    <source>
        <dbReference type="EMBL" id="CAD6517974.1"/>
    </source>
</evidence>
<dbReference type="EMBL" id="CAJHCQ010000002">
    <property type="protein sequence ID" value="CAD6517974.1"/>
    <property type="molecule type" value="Genomic_DNA"/>
</dbReference>
<evidence type="ECO:0000259" key="5">
    <source>
        <dbReference type="PROSITE" id="PS51635"/>
    </source>
</evidence>
<keyword evidence="1 4" id="KW-0378">Hydrolase</keyword>
<organism evidence="6 7">
    <name type="scientific">Paraburkholderia hiiakae</name>
    <dbReference type="NCBI Taxonomy" id="1081782"/>
    <lineage>
        <taxon>Bacteria</taxon>
        <taxon>Pseudomonadati</taxon>
        <taxon>Pseudomonadota</taxon>
        <taxon>Betaproteobacteria</taxon>
        <taxon>Burkholderiales</taxon>
        <taxon>Burkholderiaceae</taxon>
        <taxon>Paraburkholderia</taxon>
    </lineage>
</organism>
<dbReference type="PANTHER" id="PTHR14226">
    <property type="entry name" value="NEUROPATHY TARGET ESTERASE/SWISS CHEESE D.MELANOGASTER"/>
    <property type="match status" value="1"/>
</dbReference>
<keyword evidence="7" id="KW-1185">Reference proteome</keyword>
<name>A0ABN7HGU7_9BURK</name>
<comment type="caution">
    <text evidence="6">The sequence shown here is derived from an EMBL/GenBank/DDBJ whole genome shotgun (WGS) entry which is preliminary data.</text>
</comment>
<evidence type="ECO:0000256" key="4">
    <source>
        <dbReference type="PROSITE-ProRule" id="PRU01161"/>
    </source>
</evidence>
<evidence type="ECO:0000313" key="7">
    <source>
        <dbReference type="Proteomes" id="UP000656319"/>
    </source>
</evidence>
<dbReference type="InterPro" id="IPR002641">
    <property type="entry name" value="PNPLA_dom"/>
</dbReference>
<keyword evidence="2 4" id="KW-0442">Lipid degradation</keyword>
<dbReference type="Pfam" id="PF12536">
    <property type="entry name" value="DUF3734"/>
    <property type="match status" value="1"/>
</dbReference>
<dbReference type="InterPro" id="IPR021095">
    <property type="entry name" value="DUF3734"/>
</dbReference>
<dbReference type="SUPFAM" id="SSF52151">
    <property type="entry name" value="FabD/lysophospholipase-like"/>
    <property type="match status" value="1"/>
</dbReference>
<proteinExistence type="predicted"/>
<dbReference type="Proteomes" id="UP000656319">
    <property type="component" value="Unassembled WGS sequence"/>
</dbReference>
<evidence type="ECO:0000256" key="2">
    <source>
        <dbReference type="ARBA" id="ARBA00022963"/>
    </source>
</evidence>
<feature type="domain" description="PNPLA" evidence="5">
    <location>
        <begin position="25"/>
        <end position="230"/>
    </location>
</feature>
<dbReference type="RefSeq" id="WP_236596693.1">
    <property type="nucleotide sequence ID" value="NZ_CAJHCQ010000002.1"/>
</dbReference>
<keyword evidence="3 4" id="KW-0443">Lipid metabolism</keyword>
<dbReference type="Gene3D" id="3.40.1090.10">
    <property type="entry name" value="Cytosolic phospholipase A2 catalytic domain"/>
    <property type="match status" value="2"/>
</dbReference>
<dbReference type="PANTHER" id="PTHR14226:SF57">
    <property type="entry name" value="BLR7027 PROTEIN"/>
    <property type="match status" value="1"/>
</dbReference>
<feature type="active site" description="Nucleophile" evidence="4">
    <location>
        <position position="58"/>
    </location>
</feature>
<feature type="short sequence motif" description="DGA/G" evidence="4">
    <location>
        <begin position="217"/>
        <end position="219"/>
    </location>
</feature>
<dbReference type="InterPro" id="IPR050301">
    <property type="entry name" value="NTE"/>
</dbReference>
<feature type="short sequence motif" description="GXGXXG" evidence="4">
    <location>
        <begin position="29"/>
        <end position="34"/>
    </location>
</feature>
<accession>A0ABN7HGU7</accession>
<evidence type="ECO:0000256" key="1">
    <source>
        <dbReference type="ARBA" id="ARBA00022801"/>
    </source>
</evidence>
<dbReference type="Pfam" id="PF01734">
    <property type="entry name" value="Patatin"/>
    <property type="match status" value="1"/>
</dbReference>
<dbReference type="InterPro" id="IPR016035">
    <property type="entry name" value="Acyl_Trfase/lysoPLipase"/>
</dbReference>
<feature type="short sequence motif" description="GXSXG" evidence="4">
    <location>
        <begin position="56"/>
        <end position="60"/>
    </location>
</feature>
<reference evidence="6 7" key="1">
    <citation type="submission" date="2020-10" db="EMBL/GenBank/DDBJ databases">
        <authorList>
            <person name="Peeters C."/>
        </authorList>
    </citation>
    <scope>NUCLEOTIDE SEQUENCE [LARGE SCALE GENOMIC DNA]</scope>
    <source>
        <strain evidence="6 7">LMG 27952</strain>
    </source>
</reference>
<sequence length="391" mass="43209">MMKAKTSKLPPQVVDSLARFDHTVFVLQGGGALGAYQAGVFEGFVEIGIAPDWIAGISIGAINAALIAGNPPEKRVERLREFWERVSARTSLIPQATAGATRSWFNAWSAASVITFGVPGFFVPRALPPFMAVHGTPDALSFYDTHPLKRTLEELVDFDLINRRDIRLSLGAVNVCSGESVYFDNTKTRIGPEHVMASGALPPGFPPVLIEGQWYWDGGISSNTPMWYVVDEAYRESALVLQVDVFTGSGHFPENLQQVQERLKDIQYASKARFSSAHIKKTEELRTALRRLLDKLPEAMRDDPDAQRLAAVSTRGAVALVHMTNRHNTGSSDFKDYEFSRATIDELWQGGLGDVHDAVARKAWEDVVELAYGIRVFDLTPVESQHQEKAP</sequence>
<feature type="active site" description="Proton acceptor" evidence="4">
    <location>
        <position position="217"/>
    </location>
</feature>
<evidence type="ECO:0000256" key="3">
    <source>
        <dbReference type="ARBA" id="ARBA00023098"/>
    </source>
</evidence>